<keyword evidence="6" id="KW-0072">Autophagy</keyword>
<evidence type="ECO:0000256" key="3">
    <source>
        <dbReference type="ARBA" id="ARBA00023136"/>
    </source>
</evidence>
<evidence type="ECO:0000256" key="5">
    <source>
        <dbReference type="PIRSR" id="PIRSR604241-50"/>
    </source>
</evidence>
<dbReference type="SMR" id="A0A078APT7"/>
<dbReference type="InterPro" id="IPR004241">
    <property type="entry name" value="Atg8-like"/>
</dbReference>
<comment type="similarity">
    <text evidence="2 6">Belongs to the ATG8 family.</text>
</comment>
<dbReference type="AlphaFoldDB" id="A0A078APT7"/>
<name>A0A078APT7_STYLE</name>
<sequence length="126" mass="15177">MLKKQQDAFEFDFKNDIPFEYRASECQKILQRQSNRIPLIIQRAQRETDIEEIKQQKYLVPTDFTYQQFLEFIRQKLNVSKNTGIYIFFSNNKFYQGEKAMTQVYEECKDEDGFLYCKYAGTEVFG</sequence>
<protein>
    <recommendedName>
        <fullName evidence="6">Autophagy-related protein</fullName>
    </recommendedName>
</protein>
<feature type="lipid moiety-binding region" description="Phosphatidylserine amidated glycine; alternate" evidence="5">
    <location>
        <position position="126"/>
    </location>
</feature>
<gene>
    <name evidence="7" type="primary">Contig14845.g726</name>
    <name evidence="7" type="ORF">STYLEM_13036</name>
</gene>
<organism evidence="7 8">
    <name type="scientific">Stylonychia lemnae</name>
    <name type="common">Ciliate</name>
    <dbReference type="NCBI Taxonomy" id="5949"/>
    <lineage>
        <taxon>Eukaryota</taxon>
        <taxon>Sar</taxon>
        <taxon>Alveolata</taxon>
        <taxon>Ciliophora</taxon>
        <taxon>Intramacronucleata</taxon>
        <taxon>Spirotrichea</taxon>
        <taxon>Stichotrichia</taxon>
        <taxon>Sporadotrichida</taxon>
        <taxon>Oxytrichidae</taxon>
        <taxon>Stylonychinae</taxon>
        <taxon>Stylonychia</taxon>
    </lineage>
</organism>
<evidence type="ECO:0000256" key="6">
    <source>
        <dbReference type="RuleBase" id="RU004384"/>
    </source>
</evidence>
<dbReference type="Gene3D" id="3.10.20.90">
    <property type="entry name" value="Phosphatidylinositol 3-kinase Catalytic Subunit, Chain A, domain 1"/>
    <property type="match status" value="1"/>
</dbReference>
<keyword evidence="4 5" id="KW-0449">Lipoprotein</keyword>
<dbReference type="Proteomes" id="UP000039865">
    <property type="component" value="Unassembled WGS sequence"/>
</dbReference>
<evidence type="ECO:0000256" key="4">
    <source>
        <dbReference type="ARBA" id="ARBA00023288"/>
    </source>
</evidence>
<dbReference type="GO" id="GO:0016020">
    <property type="term" value="C:membrane"/>
    <property type="evidence" value="ECO:0007669"/>
    <property type="project" value="UniProtKB-SubCell"/>
</dbReference>
<evidence type="ECO:0000313" key="7">
    <source>
        <dbReference type="EMBL" id="CDW83981.1"/>
    </source>
</evidence>
<reference evidence="7 8" key="1">
    <citation type="submission" date="2014-06" db="EMBL/GenBank/DDBJ databases">
        <authorList>
            <person name="Swart Estienne"/>
        </authorList>
    </citation>
    <scope>NUCLEOTIDE SEQUENCE [LARGE SCALE GENOMIC DNA]</scope>
    <source>
        <strain evidence="7 8">130c</strain>
    </source>
</reference>
<dbReference type="GO" id="GO:0006914">
    <property type="term" value="P:autophagy"/>
    <property type="evidence" value="ECO:0007669"/>
    <property type="project" value="UniProtKB-KW"/>
</dbReference>
<dbReference type="InParanoid" id="A0A078APT7"/>
<accession>A0A078APT7</accession>
<dbReference type="OrthoDB" id="285394at2759"/>
<evidence type="ECO:0000256" key="1">
    <source>
        <dbReference type="ARBA" id="ARBA00004370"/>
    </source>
</evidence>
<keyword evidence="3" id="KW-0472">Membrane</keyword>
<dbReference type="SUPFAM" id="SSF54236">
    <property type="entry name" value="Ubiquitin-like"/>
    <property type="match status" value="1"/>
</dbReference>
<dbReference type="Pfam" id="PF02991">
    <property type="entry name" value="ATG8"/>
    <property type="match status" value="1"/>
</dbReference>
<dbReference type="InterPro" id="IPR029071">
    <property type="entry name" value="Ubiquitin-like_domsf"/>
</dbReference>
<proteinExistence type="inferred from homology"/>
<evidence type="ECO:0000256" key="2">
    <source>
        <dbReference type="ARBA" id="ARBA00007293"/>
    </source>
</evidence>
<evidence type="ECO:0000313" key="8">
    <source>
        <dbReference type="Proteomes" id="UP000039865"/>
    </source>
</evidence>
<dbReference type="EMBL" id="CCKQ01012366">
    <property type="protein sequence ID" value="CDW83981.1"/>
    <property type="molecule type" value="Genomic_DNA"/>
</dbReference>
<dbReference type="PANTHER" id="PTHR10969">
    <property type="entry name" value="MICROTUBULE-ASSOCIATED PROTEINS 1A/1B LIGHT CHAIN 3-RELATED"/>
    <property type="match status" value="1"/>
</dbReference>
<keyword evidence="8" id="KW-1185">Reference proteome</keyword>
<comment type="subcellular location">
    <subcellularLocation>
        <location evidence="1">Membrane</location>
    </subcellularLocation>
</comment>